<dbReference type="InterPro" id="IPR000566">
    <property type="entry name" value="Lipocln_cytosolic_FA-bd_dom"/>
</dbReference>
<dbReference type="EMBL" id="CP011545">
    <property type="protein sequence ID" value="AKK07530.1"/>
    <property type="molecule type" value="Genomic_DNA"/>
</dbReference>
<keyword evidence="2" id="KW-0732">Signal</keyword>
<comment type="similarity">
    <text evidence="1 2">Belongs to the calycin superfamily. Lipocalin family.</text>
</comment>
<evidence type="ECO:0000259" key="3">
    <source>
        <dbReference type="Pfam" id="PF08212"/>
    </source>
</evidence>
<feature type="signal peptide" evidence="2">
    <location>
        <begin position="1"/>
        <end position="27"/>
    </location>
</feature>
<feature type="chain" id="PRO_5013435664" evidence="2">
    <location>
        <begin position="28"/>
        <end position="220"/>
    </location>
</feature>
<dbReference type="InterPro" id="IPR047202">
    <property type="entry name" value="Lipocalin_Blc-like_dom"/>
</dbReference>
<name>A0A0G3H438_9CORY</name>
<accession>A0A0G3H438</accession>
<organism evidence="4 5">
    <name type="scientific">Corynebacterium testudinoris</name>
    <dbReference type="NCBI Taxonomy" id="136857"/>
    <lineage>
        <taxon>Bacteria</taxon>
        <taxon>Bacillati</taxon>
        <taxon>Actinomycetota</taxon>
        <taxon>Actinomycetes</taxon>
        <taxon>Mycobacteriales</taxon>
        <taxon>Corynebacteriaceae</taxon>
        <taxon>Corynebacterium</taxon>
    </lineage>
</organism>
<reference evidence="5" key="2">
    <citation type="submission" date="2015-05" db="EMBL/GenBank/DDBJ databases">
        <title>Complete genome sequence of Corynebacterium testudinoris DSM 44614, recovered from necrotic lesions in the mouth of a tortoise.</title>
        <authorList>
            <person name="Ruckert C."/>
            <person name="Albersmeier A."/>
            <person name="Winkler A."/>
            <person name="Tauch A."/>
        </authorList>
    </citation>
    <scope>NUCLEOTIDE SEQUENCE [LARGE SCALE GENOMIC DNA]</scope>
    <source>
        <strain evidence="5">DSM 44614</strain>
    </source>
</reference>
<dbReference type="SUPFAM" id="SSF50814">
    <property type="entry name" value="Lipocalins"/>
    <property type="match status" value="1"/>
</dbReference>
<dbReference type="PANTHER" id="PTHR10612">
    <property type="entry name" value="APOLIPOPROTEIN D"/>
    <property type="match status" value="1"/>
</dbReference>
<dbReference type="InterPro" id="IPR022272">
    <property type="entry name" value="Lipocalin_CS"/>
</dbReference>
<evidence type="ECO:0000256" key="1">
    <source>
        <dbReference type="ARBA" id="ARBA00006889"/>
    </source>
</evidence>
<sequence>MRSIRTTLLALATAALLLPGLAPTASAQDITDGGRLLGGSSNLVPQGSSVAPELSQVEDVDPERYMGLWYQVAAIPQPFTLQCTHDTTAEYALIDDSTVSVRNFCGSHFSSDSAIEGTATIRDTDTNASLRVNFPGVPFQDDNGPVNYRITYLAEDYSLAIVGDPQRRSGFVLSRTQSLSAEQWSLVNQTVSNRGWWPCAFLTVPMAEGRRDVAPVCTLG</sequence>
<dbReference type="PIRSF" id="PIRSF036893">
    <property type="entry name" value="Lipocalin_ApoD"/>
    <property type="match status" value="1"/>
</dbReference>
<dbReference type="PANTHER" id="PTHR10612:SF34">
    <property type="entry name" value="APOLIPOPROTEIN D"/>
    <property type="match status" value="1"/>
</dbReference>
<dbReference type="AlphaFoldDB" id="A0A0G3H438"/>
<dbReference type="Proteomes" id="UP000035540">
    <property type="component" value="Chromosome"/>
</dbReference>
<proteinExistence type="inferred from homology"/>
<dbReference type="GO" id="GO:0006950">
    <property type="term" value="P:response to stress"/>
    <property type="evidence" value="ECO:0007669"/>
    <property type="project" value="UniProtKB-ARBA"/>
</dbReference>
<dbReference type="InterPro" id="IPR022271">
    <property type="entry name" value="Lipocalin_ApoD"/>
</dbReference>
<keyword evidence="5" id="KW-1185">Reference proteome</keyword>
<protein>
    <submittedName>
        <fullName evidence="4">Bacterial lipocalin</fullName>
    </submittedName>
</protein>
<dbReference type="InterPro" id="IPR012674">
    <property type="entry name" value="Calycin"/>
</dbReference>
<gene>
    <name evidence="4" type="ORF">CTEST_00300</name>
</gene>
<dbReference type="PROSITE" id="PS00213">
    <property type="entry name" value="LIPOCALIN"/>
    <property type="match status" value="1"/>
</dbReference>
<evidence type="ECO:0000313" key="4">
    <source>
        <dbReference type="EMBL" id="AKK07530.1"/>
    </source>
</evidence>
<dbReference type="CDD" id="cd19438">
    <property type="entry name" value="lipocalin_Blc-like"/>
    <property type="match status" value="1"/>
</dbReference>
<dbReference type="STRING" id="136857.CTEST_00300"/>
<dbReference type="Gene3D" id="2.40.128.20">
    <property type="match status" value="1"/>
</dbReference>
<evidence type="ECO:0000313" key="5">
    <source>
        <dbReference type="Proteomes" id="UP000035540"/>
    </source>
</evidence>
<dbReference type="Pfam" id="PF08212">
    <property type="entry name" value="Lipocalin_2"/>
    <property type="match status" value="1"/>
</dbReference>
<feature type="domain" description="Lipocalin/cytosolic fatty-acid binding" evidence="3">
    <location>
        <begin position="60"/>
        <end position="205"/>
    </location>
</feature>
<evidence type="ECO:0000256" key="2">
    <source>
        <dbReference type="PIRNR" id="PIRNR036893"/>
    </source>
</evidence>
<dbReference type="PATRIC" id="fig|136857.5.peg.57"/>
<dbReference type="KEGG" id="cted:CTEST_00300"/>
<dbReference type="OrthoDB" id="594739at2"/>
<dbReference type="RefSeq" id="WP_047252033.1">
    <property type="nucleotide sequence ID" value="NZ_CP011545.1"/>
</dbReference>
<reference evidence="4 5" key="1">
    <citation type="journal article" date="2015" name="Genome Announc.">
        <title>Complete Genome Sequence of the Type Strain Corynebacterium testudinoris DSM 44614, Recovered from Necrotic Lesions in the Mouth of a Tortoise.</title>
        <authorList>
            <person name="Ruckert C."/>
            <person name="Kriete M."/>
            <person name="Jaenicke S."/>
            <person name="Winkler A."/>
            <person name="Tauch A."/>
        </authorList>
    </citation>
    <scope>NUCLEOTIDE SEQUENCE [LARGE SCALE GENOMIC DNA]</scope>
    <source>
        <strain evidence="4 5">DSM 44614</strain>
    </source>
</reference>